<gene>
    <name evidence="3" type="ORF">OM074_14285</name>
</gene>
<feature type="active site" description="Nucleophile" evidence="2">
    <location>
        <position position="8"/>
    </location>
</feature>
<dbReference type="InterPro" id="IPR036412">
    <property type="entry name" value="HAD-like_sf"/>
</dbReference>
<organism evidence="3 4">
    <name type="scientific">Plebeiibacterium marinum</name>
    <dbReference type="NCBI Taxonomy" id="2992111"/>
    <lineage>
        <taxon>Bacteria</taxon>
        <taxon>Pseudomonadati</taxon>
        <taxon>Bacteroidota</taxon>
        <taxon>Bacteroidia</taxon>
        <taxon>Marinilabiliales</taxon>
        <taxon>Marinilabiliaceae</taxon>
        <taxon>Plebeiibacterium</taxon>
    </lineage>
</organism>
<accession>A0AAE3MFL5</accession>
<evidence type="ECO:0000313" key="3">
    <source>
        <dbReference type="EMBL" id="MCW3806801.1"/>
    </source>
</evidence>
<dbReference type="AlphaFoldDB" id="A0AAE3MFL5"/>
<dbReference type="SFLD" id="SFLDS00003">
    <property type="entry name" value="Haloacid_Dehalogenase"/>
    <property type="match status" value="1"/>
</dbReference>
<dbReference type="InterPro" id="IPR010708">
    <property type="entry name" value="5'(3')-deoxyribonucleotidase"/>
</dbReference>
<keyword evidence="4" id="KW-1185">Reference proteome</keyword>
<dbReference type="GO" id="GO:0009223">
    <property type="term" value="P:pyrimidine deoxyribonucleotide catabolic process"/>
    <property type="evidence" value="ECO:0007669"/>
    <property type="project" value="TreeGrafter"/>
</dbReference>
<sequence length="171" mass="19774">MQKQLLVDMDGVLADVYSHLINLEFKETGLKMTHQSLEGKLEEEAFPSFNKLVRSKGFFRTPPVMKDSVEGLNYLNNKYKVLIVSSATEFPNSLNEKQAWLNEHFPFITWKQMIFCGSKDSISGDIMIDDHPKNLSTFNGKRIIFSQLHNVHVADSSYERVSDWKRIMEIL</sequence>
<dbReference type="PANTHER" id="PTHR16504:SF4">
    <property type="entry name" value="5'(3')-DEOXYRIBONUCLEOTIDASE"/>
    <property type="match status" value="1"/>
</dbReference>
<dbReference type="SFLD" id="SFLDG01146">
    <property type="entry name" value="C1.2.2"/>
    <property type="match status" value="1"/>
</dbReference>
<dbReference type="InterPro" id="IPR023214">
    <property type="entry name" value="HAD_sf"/>
</dbReference>
<comment type="caution">
    <text evidence="3">The sequence shown here is derived from an EMBL/GenBank/DDBJ whole genome shotgun (WGS) entry which is preliminary data.</text>
</comment>
<protein>
    <submittedName>
        <fullName evidence="3">Uncharacterized protein</fullName>
    </submittedName>
</protein>
<evidence type="ECO:0000256" key="2">
    <source>
        <dbReference type="PIRSR" id="PIRSR610708-1"/>
    </source>
</evidence>
<evidence type="ECO:0000256" key="1">
    <source>
        <dbReference type="ARBA" id="ARBA00009589"/>
    </source>
</evidence>
<dbReference type="PANTHER" id="PTHR16504">
    <property type="entry name" value="5'(3')-DEOXYRIBONUCLEOTIDASE"/>
    <property type="match status" value="1"/>
</dbReference>
<proteinExistence type="inferred from homology"/>
<dbReference type="Pfam" id="PF06941">
    <property type="entry name" value="NT5C"/>
    <property type="match status" value="1"/>
</dbReference>
<feature type="active site" description="Proton donor" evidence="2">
    <location>
        <position position="10"/>
    </location>
</feature>
<dbReference type="Gene3D" id="1.10.40.40">
    <property type="entry name" value="Deoxyribonucleotidase, domain 2"/>
    <property type="match status" value="1"/>
</dbReference>
<reference evidence="3" key="1">
    <citation type="submission" date="2022-10" db="EMBL/GenBank/DDBJ databases">
        <authorList>
            <person name="Yu W.X."/>
        </authorList>
    </citation>
    <scope>NUCLEOTIDE SEQUENCE</scope>
    <source>
        <strain evidence="3">D04</strain>
    </source>
</reference>
<dbReference type="Proteomes" id="UP001207408">
    <property type="component" value="Unassembled WGS sequence"/>
</dbReference>
<dbReference type="GO" id="GO:0008253">
    <property type="term" value="F:5'-nucleotidase activity"/>
    <property type="evidence" value="ECO:0007669"/>
    <property type="project" value="InterPro"/>
</dbReference>
<dbReference type="SUPFAM" id="SSF56784">
    <property type="entry name" value="HAD-like"/>
    <property type="match status" value="1"/>
</dbReference>
<dbReference type="Gene3D" id="3.40.50.1000">
    <property type="entry name" value="HAD superfamily/HAD-like"/>
    <property type="match status" value="1"/>
</dbReference>
<evidence type="ECO:0000313" key="4">
    <source>
        <dbReference type="Proteomes" id="UP001207408"/>
    </source>
</evidence>
<dbReference type="SFLD" id="SFLDG01126">
    <property type="entry name" value="C1.2:_Nucleotidase_Like"/>
    <property type="match status" value="1"/>
</dbReference>
<dbReference type="EMBL" id="JAPDPI010000030">
    <property type="protein sequence ID" value="MCW3806801.1"/>
    <property type="molecule type" value="Genomic_DNA"/>
</dbReference>
<dbReference type="RefSeq" id="WP_301200584.1">
    <property type="nucleotide sequence ID" value="NZ_JAPDPI010000030.1"/>
</dbReference>
<comment type="similarity">
    <text evidence="1">Belongs to the 5'(3')-deoxyribonucleotidase family.</text>
</comment>
<name>A0AAE3MFL5_9BACT</name>